<dbReference type="Gene3D" id="1.10.10.60">
    <property type="entry name" value="Homeodomain-like"/>
    <property type="match status" value="1"/>
</dbReference>
<protein>
    <recommendedName>
        <fullName evidence="13">RNA polymerase sigma-54 factor</fullName>
    </recommendedName>
</protein>
<evidence type="ECO:0000313" key="12">
    <source>
        <dbReference type="EMBL" id="SVA60499.1"/>
    </source>
</evidence>
<evidence type="ECO:0000256" key="5">
    <source>
        <dbReference type="ARBA" id="ARBA00023015"/>
    </source>
</evidence>
<dbReference type="PANTHER" id="PTHR32248:SF4">
    <property type="entry name" value="RNA POLYMERASE SIGMA-54 FACTOR"/>
    <property type="match status" value="1"/>
</dbReference>
<proteinExistence type="inferred from homology"/>
<dbReference type="Pfam" id="PF04963">
    <property type="entry name" value="Sigma54_CBD"/>
    <property type="match status" value="1"/>
</dbReference>
<dbReference type="EMBL" id="UINC01014130">
    <property type="protein sequence ID" value="SVA60499.1"/>
    <property type="molecule type" value="Genomic_DNA"/>
</dbReference>
<evidence type="ECO:0000256" key="3">
    <source>
        <dbReference type="ARBA" id="ARBA00022679"/>
    </source>
</evidence>
<feature type="domain" description="RNA polymerase sigma factor 54 DNA-binding" evidence="10">
    <location>
        <begin position="317"/>
        <end position="474"/>
    </location>
</feature>
<evidence type="ECO:0000259" key="11">
    <source>
        <dbReference type="Pfam" id="PF04963"/>
    </source>
</evidence>
<dbReference type="InterPro" id="IPR038709">
    <property type="entry name" value="RpoN_core-bd_sf"/>
</dbReference>
<sequence>MSLQVKLQQKVAHKLIMTPALQQAIKLLPLSTMQLSEMLNQEIVENPLLEETPLQDGQTSEVDQSSEKVTEPGESVTQSVDSWDDSDYEYFFGDYLDDGSRPNIPKEVKDLPPIENIVSTTTSLSDHLNWQVLSSTEDGVVRSIALAIIGNLDSDGYLGASVEELTSMGDWSTVDVEEALRIVQDFDPAGVGARDLQECMLLQLRHLGLKDTPTERIVAEHLDLLKTHKEQELSKRLGLPVADVKHHIHVIQQLDPKPGSRYSPREAQYVEPEITVVKVDDEYKAVLNDEGVPQLRISAEYRHLLERRDENSQDTRTYVKERLRSALWLINSVEQRRKTIQKVANSIIQFQRDFLDDGISRLRPLVLREVANDISMHESTVSRVVNNKYMRTPHGVFEMKYMFQSGFNSSFGNSVSSVVIKQRIQQIIEKEDNRKPLSDSKLSTILQEEGLVLARRTIAKYREELRIPGSTQRKVV</sequence>
<accession>A0A381X6W8</accession>
<keyword evidence="4" id="KW-0548">Nucleotidyltransferase</keyword>
<dbReference type="PIRSF" id="PIRSF000774">
    <property type="entry name" value="RpoN"/>
    <property type="match status" value="1"/>
</dbReference>
<evidence type="ECO:0000256" key="7">
    <source>
        <dbReference type="ARBA" id="ARBA00023125"/>
    </source>
</evidence>
<organism evidence="12">
    <name type="scientific">marine metagenome</name>
    <dbReference type="NCBI Taxonomy" id="408172"/>
    <lineage>
        <taxon>unclassified sequences</taxon>
        <taxon>metagenomes</taxon>
        <taxon>ecological metagenomes</taxon>
    </lineage>
</organism>
<dbReference type="GO" id="GO:0000428">
    <property type="term" value="C:DNA-directed RNA polymerase complex"/>
    <property type="evidence" value="ECO:0007669"/>
    <property type="project" value="UniProtKB-KW"/>
</dbReference>
<dbReference type="PROSITE" id="PS00718">
    <property type="entry name" value="SIGMA54_2"/>
    <property type="match status" value="1"/>
</dbReference>
<dbReference type="GO" id="GO:0016987">
    <property type="term" value="F:sigma factor activity"/>
    <property type="evidence" value="ECO:0007669"/>
    <property type="project" value="UniProtKB-KW"/>
</dbReference>
<keyword evidence="3" id="KW-0808">Transferase</keyword>
<dbReference type="InterPro" id="IPR007046">
    <property type="entry name" value="RNA_pol_sigma_54_core-bd"/>
</dbReference>
<evidence type="ECO:0008006" key="13">
    <source>
        <dbReference type="Google" id="ProtNLM"/>
    </source>
</evidence>
<feature type="region of interest" description="Disordered" evidence="9">
    <location>
        <begin position="51"/>
        <end position="80"/>
    </location>
</feature>
<evidence type="ECO:0000256" key="4">
    <source>
        <dbReference type="ARBA" id="ARBA00022695"/>
    </source>
</evidence>
<keyword evidence="2" id="KW-0240">DNA-directed RNA polymerase</keyword>
<dbReference type="PROSITE" id="PS50044">
    <property type="entry name" value="SIGMA54_3"/>
    <property type="match status" value="1"/>
</dbReference>
<evidence type="ECO:0000256" key="8">
    <source>
        <dbReference type="ARBA" id="ARBA00023163"/>
    </source>
</evidence>
<dbReference type="PANTHER" id="PTHR32248">
    <property type="entry name" value="RNA POLYMERASE SIGMA-54 FACTOR"/>
    <property type="match status" value="1"/>
</dbReference>
<gene>
    <name evidence="12" type="ORF">METZ01_LOCUS113353</name>
</gene>
<dbReference type="Gene3D" id="1.10.10.1330">
    <property type="entry name" value="RNA polymerase sigma-54 factor, core-binding domain"/>
    <property type="match status" value="1"/>
</dbReference>
<feature type="domain" description="RNA polymerase sigma factor 54 core-binding" evidence="11">
    <location>
        <begin position="114"/>
        <end position="301"/>
    </location>
</feature>
<evidence type="ECO:0000256" key="6">
    <source>
        <dbReference type="ARBA" id="ARBA00023082"/>
    </source>
</evidence>
<dbReference type="Pfam" id="PF04552">
    <property type="entry name" value="Sigma54_DBD"/>
    <property type="match status" value="1"/>
</dbReference>
<name>A0A381X6W8_9ZZZZ</name>
<keyword evidence="6" id="KW-0731">Sigma factor</keyword>
<comment type="similarity">
    <text evidence="1">Belongs to the sigma-54 factor family.</text>
</comment>
<dbReference type="GO" id="GO:0003677">
    <property type="term" value="F:DNA binding"/>
    <property type="evidence" value="ECO:0007669"/>
    <property type="project" value="UniProtKB-KW"/>
</dbReference>
<evidence type="ECO:0000256" key="9">
    <source>
        <dbReference type="SAM" id="MobiDB-lite"/>
    </source>
</evidence>
<evidence type="ECO:0000259" key="10">
    <source>
        <dbReference type="Pfam" id="PF04552"/>
    </source>
</evidence>
<dbReference type="AlphaFoldDB" id="A0A381X6W8"/>
<dbReference type="NCBIfam" id="TIGR02395">
    <property type="entry name" value="rpoN_sigma"/>
    <property type="match status" value="1"/>
</dbReference>
<dbReference type="InterPro" id="IPR007634">
    <property type="entry name" value="RNA_pol_sigma_54_DNA-bd"/>
</dbReference>
<evidence type="ECO:0000256" key="1">
    <source>
        <dbReference type="ARBA" id="ARBA00008798"/>
    </source>
</evidence>
<keyword evidence="8" id="KW-0804">Transcription</keyword>
<keyword evidence="7" id="KW-0238">DNA-binding</keyword>
<reference evidence="12" key="1">
    <citation type="submission" date="2018-05" db="EMBL/GenBank/DDBJ databases">
        <authorList>
            <person name="Lanie J.A."/>
            <person name="Ng W.-L."/>
            <person name="Kazmierczak K.M."/>
            <person name="Andrzejewski T.M."/>
            <person name="Davidsen T.M."/>
            <person name="Wayne K.J."/>
            <person name="Tettelin H."/>
            <person name="Glass J.I."/>
            <person name="Rusch D."/>
            <person name="Podicherti R."/>
            <person name="Tsui H.-C.T."/>
            <person name="Winkler M.E."/>
        </authorList>
    </citation>
    <scope>NUCLEOTIDE SEQUENCE</scope>
</reference>
<dbReference type="GO" id="GO:0001216">
    <property type="term" value="F:DNA-binding transcription activator activity"/>
    <property type="evidence" value="ECO:0007669"/>
    <property type="project" value="InterPro"/>
</dbReference>
<dbReference type="InterPro" id="IPR000394">
    <property type="entry name" value="RNA_pol_sigma_54"/>
</dbReference>
<keyword evidence="5" id="KW-0805">Transcription regulation</keyword>
<evidence type="ECO:0000256" key="2">
    <source>
        <dbReference type="ARBA" id="ARBA00022478"/>
    </source>
</evidence>
<dbReference type="Pfam" id="PF00309">
    <property type="entry name" value="Sigma54_AID"/>
    <property type="match status" value="1"/>
</dbReference>
<dbReference type="GO" id="GO:0016779">
    <property type="term" value="F:nucleotidyltransferase activity"/>
    <property type="evidence" value="ECO:0007669"/>
    <property type="project" value="UniProtKB-KW"/>
</dbReference>
<dbReference type="GO" id="GO:0006352">
    <property type="term" value="P:DNA-templated transcription initiation"/>
    <property type="evidence" value="ECO:0007669"/>
    <property type="project" value="InterPro"/>
</dbReference>
<dbReference type="PROSITE" id="PS00717">
    <property type="entry name" value="SIGMA54_1"/>
    <property type="match status" value="1"/>
</dbReference>
<dbReference type="PRINTS" id="PR00045">
    <property type="entry name" value="SIGMA54FCT"/>
</dbReference>